<dbReference type="PROSITE" id="PS50110">
    <property type="entry name" value="RESPONSE_REGULATORY"/>
    <property type="match status" value="1"/>
</dbReference>
<dbReference type="Pfam" id="PF00196">
    <property type="entry name" value="GerE"/>
    <property type="match status" value="1"/>
</dbReference>
<comment type="caution">
    <text evidence="4">Lacks conserved residue(s) required for the propagation of feature annotation.</text>
</comment>
<keyword evidence="8" id="KW-1185">Reference proteome</keyword>
<dbReference type="Proteomes" id="UP000187486">
    <property type="component" value="Unassembled WGS sequence"/>
</dbReference>
<dbReference type="GO" id="GO:0000160">
    <property type="term" value="P:phosphorelay signal transduction system"/>
    <property type="evidence" value="ECO:0007669"/>
    <property type="project" value="InterPro"/>
</dbReference>
<dbReference type="AlphaFoldDB" id="A0A1R0KZA7"/>
<dbReference type="InterPro" id="IPR001789">
    <property type="entry name" value="Sig_transdc_resp-reg_receiver"/>
</dbReference>
<reference evidence="7 8" key="1">
    <citation type="submission" date="2016-01" db="EMBL/GenBank/DDBJ databases">
        <title>Amycolatopsis coloradensis genome sequencing and assembly.</title>
        <authorList>
            <person name="Mayilraj S."/>
        </authorList>
    </citation>
    <scope>NUCLEOTIDE SEQUENCE [LARGE SCALE GENOMIC DNA]</scope>
    <source>
        <strain evidence="7 8">DSM 44225</strain>
    </source>
</reference>
<dbReference type="PROSITE" id="PS00622">
    <property type="entry name" value="HTH_LUXR_1"/>
    <property type="match status" value="1"/>
</dbReference>
<evidence type="ECO:0000313" key="7">
    <source>
        <dbReference type="EMBL" id="OLZ54677.1"/>
    </source>
</evidence>
<dbReference type="Gene3D" id="1.10.10.10">
    <property type="entry name" value="Winged helix-like DNA-binding domain superfamily/Winged helix DNA-binding domain"/>
    <property type="match status" value="1"/>
</dbReference>
<organism evidence="7 8">
    <name type="scientific">Amycolatopsis coloradensis</name>
    <dbReference type="NCBI Taxonomy" id="76021"/>
    <lineage>
        <taxon>Bacteria</taxon>
        <taxon>Bacillati</taxon>
        <taxon>Actinomycetota</taxon>
        <taxon>Actinomycetes</taxon>
        <taxon>Pseudonocardiales</taxon>
        <taxon>Pseudonocardiaceae</taxon>
        <taxon>Amycolatopsis</taxon>
    </lineage>
</organism>
<evidence type="ECO:0000259" key="6">
    <source>
        <dbReference type="PROSITE" id="PS50110"/>
    </source>
</evidence>
<comment type="caution">
    <text evidence="7">The sequence shown here is derived from an EMBL/GenBank/DDBJ whole genome shotgun (WGS) entry which is preliminary data.</text>
</comment>
<feature type="domain" description="Response regulatory" evidence="6">
    <location>
        <begin position="3"/>
        <end position="119"/>
    </location>
</feature>
<protein>
    <submittedName>
        <fullName evidence="7">DNA-binding response regulator</fullName>
    </submittedName>
</protein>
<feature type="domain" description="HTH luxR-type" evidence="5">
    <location>
        <begin position="130"/>
        <end position="195"/>
    </location>
</feature>
<dbReference type="STRING" id="76021.BS329_09245"/>
<name>A0A1R0KZA7_9PSEU</name>
<evidence type="ECO:0000313" key="8">
    <source>
        <dbReference type="Proteomes" id="UP000187486"/>
    </source>
</evidence>
<keyword evidence="3" id="KW-0804">Transcription</keyword>
<dbReference type="PROSITE" id="PS50043">
    <property type="entry name" value="HTH_LUXR_2"/>
    <property type="match status" value="1"/>
</dbReference>
<dbReference type="InterPro" id="IPR011006">
    <property type="entry name" value="CheY-like_superfamily"/>
</dbReference>
<keyword evidence="2 7" id="KW-0238">DNA-binding</keyword>
<dbReference type="InterPro" id="IPR000792">
    <property type="entry name" value="Tscrpt_reg_LuxR_C"/>
</dbReference>
<dbReference type="SUPFAM" id="SSF46894">
    <property type="entry name" value="C-terminal effector domain of the bipartite response regulators"/>
    <property type="match status" value="1"/>
</dbReference>
<dbReference type="PRINTS" id="PR00038">
    <property type="entry name" value="HTHLUXR"/>
</dbReference>
<dbReference type="GO" id="GO:0003677">
    <property type="term" value="F:DNA binding"/>
    <property type="evidence" value="ECO:0007669"/>
    <property type="project" value="UniProtKB-KW"/>
</dbReference>
<evidence type="ECO:0000259" key="5">
    <source>
        <dbReference type="PROSITE" id="PS50043"/>
    </source>
</evidence>
<dbReference type="Gene3D" id="3.40.50.2300">
    <property type="match status" value="1"/>
</dbReference>
<dbReference type="GO" id="GO:0006355">
    <property type="term" value="P:regulation of DNA-templated transcription"/>
    <property type="evidence" value="ECO:0007669"/>
    <property type="project" value="InterPro"/>
</dbReference>
<dbReference type="EMBL" id="MQUQ01000004">
    <property type="protein sequence ID" value="OLZ54677.1"/>
    <property type="molecule type" value="Genomic_DNA"/>
</dbReference>
<dbReference type="InterPro" id="IPR036388">
    <property type="entry name" value="WH-like_DNA-bd_sf"/>
</dbReference>
<dbReference type="InterPro" id="IPR016032">
    <property type="entry name" value="Sig_transdc_resp-reg_C-effctor"/>
</dbReference>
<sequence>MTAILICDSRGRVREAVSRAMSAVPGVDHVDCVAEAEGLLAKYSRRRADLVLVGLERAAPSGVEAVRRLVKADFRANILVFGAANDPVVVANAIIGGARGYLRWNTSWPEVVSALADTLNSIAVPVPRQPSSIGVQLTSRELQVLTGMSQGKRNGEIGRELHLAEDTVKTHAQRLFRKLGAQDRAQAVAHGFRRGVLL</sequence>
<dbReference type="SUPFAM" id="SSF52172">
    <property type="entry name" value="CheY-like"/>
    <property type="match status" value="1"/>
</dbReference>
<dbReference type="RefSeq" id="WP_076157980.1">
    <property type="nucleotide sequence ID" value="NZ_JBEZVB010000098.1"/>
</dbReference>
<proteinExistence type="predicted"/>
<accession>A0A1R0KZA7</accession>
<dbReference type="PANTHER" id="PTHR44688:SF16">
    <property type="entry name" value="DNA-BINDING TRANSCRIPTIONAL ACTIVATOR DEVR_DOSR"/>
    <property type="match status" value="1"/>
</dbReference>
<evidence type="ECO:0000256" key="4">
    <source>
        <dbReference type="PROSITE-ProRule" id="PRU00169"/>
    </source>
</evidence>
<evidence type="ECO:0000256" key="3">
    <source>
        <dbReference type="ARBA" id="ARBA00023163"/>
    </source>
</evidence>
<gene>
    <name evidence="7" type="ORF">BS329_09245</name>
</gene>
<keyword evidence="1" id="KW-0805">Transcription regulation</keyword>
<evidence type="ECO:0000256" key="1">
    <source>
        <dbReference type="ARBA" id="ARBA00023015"/>
    </source>
</evidence>
<dbReference type="PANTHER" id="PTHR44688">
    <property type="entry name" value="DNA-BINDING TRANSCRIPTIONAL ACTIVATOR DEVR_DOSR"/>
    <property type="match status" value="1"/>
</dbReference>
<dbReference type="CDD" id="cd06170">
    <property type="entry name" value="LuxR_C_like"/>
    <property type="match status" value="1"/>
</dbReference>
<dbReference type="SMART" id="SM00421">
    <property type="entry name" value="HTH_LUXR"/>
    <property type="match status" value="1"/>
</dbReference>
<evidence type="ECO:0000256" key="2">
    <source>
        <dbReference type="ARBA" id="ARBA00023125"/>
    </source>
</evidence>